<feature type="domain" description="AMP-dependent synthetase/ligase" evidence="5">
    <location>
        <begin position="38"/>
        <end position="399"/>
    </location>
</feature>
<evidence type="ECO:0000259" key="5">
    <source>
        <dbReference type="Pfam" id="PF00501"/>
    </source>
</evidence>
<dbReference type="InterPro" id="IPR042099">
    <property type="entry name" value="ANL_N_sf"/>
</dbReference>
<sequence length="548" mass="60865">MAMTDFLATQNYTEQHHCELSLASVFLSGIEAGGKQEIVTQGGLRMNYLDLHDRVHRLGKILQDLGIQEQMRVAVLERDTHRYLEAYFAVPMLGATLMTANIRLSVDQLRYTLEHSGTQLIITAAEFLPLLEQVYALQERIPRIVVIGEAQGTNLPVVGEYEALLTQAERGFQFPYVSEDSVATHFYTTGTTGQPKGVTYTHRQLVTHTLAVGMALGTADEYQALRYNDVYMPLTPMFHVHAWGLPYVATLLGLKQVYPGRYEAQQLVELVRDEGVSFSHCVPTVLQMILVEAEQRALSLPGWKVMVGGSAMSPALAKRAQARGLHVFAGYGMSETCPVISFVRTTRAEALAHPERICRVGHPMPLTQLGIEAPDGSMSEEGEQGELVARSVWLTPAYYRDPVMSVQLWRGGYLHTGDVAVKDADGAFRIVDRTKDVIKSGGEWLSSLELEAYLSEHAAVEEVAVIAITNEKWGERPCAFITLKPACQGDDALIAELQDLLRARIREGKLPPYAIPEQICFVSDLPRTSVGKLNKKMLREQLIRQESV</sequence>
<keyword evidence="3" id="KW-0276">Fatty acid metabolism</keyword>
<dbReference type="Gene3D" id="3.30.300.30">
    <property type="match status" value="1"/>
</dbReference>
<feature type="domain" description="AMP-binding enzyme C-terminal" evidence="6">
    <location>
        <begin position="449"/>
        <end position="532"/>
    </location>
</feature>
<dbReference type="Pfam" id="PF00501">
    <property type="entry name" value="AMP-binding"/>
    <property type="match status" value="1"/>
</dbReference>
<dbReference type="NCBIfam" id="NF004837">
    <property type="entry name" value="PRK06187.1"/>
    <property type="match status" value="1"/>
</dbReference>
<evidence type="ECO:0000256" key="4">
    <source>
        <dbReference type="ARBA" id="ARBA00023098"/>
    </source>
</evidence>
<dbReference type="GO" id="GO:0004467">
    <property type="term" value="F:long-chain fatty acid-CoA ligase activity"/>
    <property type="evidence" value="ECO:0007669"/>
    <property type="project" value="UniProtKB-EC"/>
</dbReference>
<proteinExistence type="inferred from homology"/>
<dbReference type="EC" id="6.2.1.3" evidence="7"/>
<keyword evidence="2 7" id="KW-0436">Ligase</keyword>
<accession>A0ABT8EEY1</accession>
<dbReference type="InterPro" id="IPR045851">
    <property type="entry name" value="AMP-bd_C_sf"/>
</dbReference>
<dbReference type="PANTHER" id="PTHR43859:SF4">
    <property type="entry name" value="BUTANOATE--COA LIGASE AAE1-RELATED"/>
    <property type="match status" value="1"/>
</dbReference>
<dbReference type="InterPro" id="IPR000873">
    <property type="entry name" value="AMP-dep_synth/lig_dom"/>
</dbReference>
<comment type="similarity">
    <text evidence="1">Belongs to the ATP-dependent AMP-binding enzyme family.</text>
</comment>
<dbReference type="Pfam" id="PF13193">
    <property type="entry name" value="AMP-binding_C"/>
    <property type="match status" value="1"/>
</dbReference>
<dbReference type="PANTHER" id="PTHR43859">
    <property type="entry name" value="ACYL-ACTIVATING ENZYME"/>
    <property type="match status" value="1"/>
</dbReference>
<evidence type="ECO:0000256" key="3">
    <source>
        <dbReference type="ARBA" id="ARBA00022832"/>
    </source>
</evidence>
<dbReference type="InterPro" id="IPR025110">
    <property type="entry name" value="AMP-bd_C"/>
</dbReference>
<comment type="caution">
    <text evidence="7">The sequence shown here is derived from an EMBL/GenBank/DDBJ whole genome shotgun (WGS) entry which is preliminary data.</text>
</comment>
<reference evidence="7" key="1">
    <citation type="submission" date="2021-11" db="EMBL/GenBank/DDBJ databases">
        <title>Draft genome sequence of Alcaligenes endophyticus type strain CCUG 75668T.</title>
        <authorList>
            <person name="Salva-Serra F."/>
            <person name="Duran R.E."/>
            <person name="Seeger M."/>
            <person name="Moore E.R.B."/>
            <person name="Jaen-Luchoro D."/>
        </authorList>
    </citation>
    <scope>NUCLEOTIDE SEQUENCE</scope>
    <source>
        <strain evidence="7">CCUG 75668</strain>
    </source>
</reference>
<evidence type="ECO:0000313" key="7">
    <source>
        <dbReference type="EMBL" id="MDN4119735.1"/>
    </source>
</evidence>
<dbReference type="Proteomes" id="UP001168613">
    <property type="component" value="Unassembled WGS sequence"/>
</dbReference>
<protein>
    <submittedName>
        <fullName evidence="7">Long-chain-fatty-acid--CoA ligase</fullName>
        <ecNumber evidence="7">6.2.1.3</ecNumber>
    </submittedName>
</protein>
<evidence type="ECO:0000259" key="6">
    <source>
        <dbReference type="Pfam" id="PF13193"/>
    </source>
</evidence>
<evidence type="ECO:0000256" key="1">
    <source>
        <dbReference type="ARBA" id="ARBA00006432"/>
    </source>
</evidence>
<evidence type="ECO:0000313" key="8">
    <source>
        <dbReference type="Proteomes" id="UP001168613"/>
    </source>
</evidence>
<name>A0ABT8EEY1_9BURK</name>
<evidence type="ECO:0000256" key="2">
    <source>
        <dbReference type="ARBA" id="ARBA00022598"/>
    </source>
</evidence>
<dbReference type="Gene3D" id="3.40.50.12780">
    <property type="entry name" value="N-terminal domain of ligase-like"/>
    <property type="match status" value="1"/>
</dbReference>
<dbReference type="EMBL" id="JAJHNU010000001">
    <property type="protein sequence ID" value="MDN4119735.1"/>
    <property type="molecule type" value="Genomic_DNA"/>
</dbReference>
<keyword evidence="4" id="KW-0443">Lipid metabolism</keyword>
<dbReference type="SUPFAM" id="SSF56801">
    <property type="entry name" value="Acetyl-CoA synthetase-like"/>
    <property type="match status" value="1"/>
</dbReference>
<organism evidence="7 8">
    <name type="scientific">Alcaligenes endophyticus</name>
    <dbReference type="NCBI Taxonomy" id="1929088"/>
    <lineage>
        <taxon>Bacteria</taxon>
        <taxon>Pseudomonadati</taxon>
        <taxon>Pseudomonadota</taxon>
        <taxon>Betaproteobacteria</taxon>
        <taxon>Burkholderiales</taxon>
        <taxon>Alcaligenaceae</taxon>
        <taxon>Alcaligenes</taxon>
    </lineage>
</organism>
<dbReference type="RefSeq" id="WP_266124649.1">
    <property type="nucleotide sequence ID" value="NZ_JAJHNU010000001.1"/>
</dbReference>
<keyword evidence="8" id="KW-1185">Reference proteome</keyword>
<gene>
    <name evidence="7" type="ORF">LMS43_00380</name>
</gene>